<dbReference type="InterPro" id="IPR036052">
    <property type="entry name" value="TrpB-like_PALP_sf"/>
</dbReference>
<proteinExistence type="inferred from homology"/>
<dbReference type="PROSITE" id="PS00168">
    <property type="entry name" value="TRP_SYNTHASE_BETA"/>
    <property type="match status" value="1"/>
</dbReference>
<feature type="domain" description="Tryptophan synthase beta chain-like PALP" evidence="13">
    <location>
        <begin position="60"/>
        <end position="385"/>
    </location>
</feature>
<dbReference type="InterPro" id="IPR001926">
    <property type="entry name" value="TrpB-like_PALP"/>
</dbReference>
<evidence type="ECO:0000256" key="6">
    <source>
        <dbReference type="ARBA" id="ARBA00022605"/>
    </source>
</evidence>
<dbReference type="EMBL" id="BCMF01000009">
    <property type="protein sequence ID" value="GAW99886.1"/>
    <property type="molecule type" value="Genomic_DNA"/>
</dbReference>
<dbReference type="PIRSF" id="PIRSF001413">
    <property type="entry name" value="Trp_syn_beta"/>
    <property type="match status" value="1"/>
</dbReference>
<evidence type="ECO:0000256" key="8">
    <source>
        <dbReference type="ARBA" id="ARBA00022898"/>
    </source>
</evidence>
<dbReference type="PANTHER" id="PTHR48077:SF3">
    <property type="entry name" value="TRYPTOPHAN SYNTHASE"/>
    <property type="match status" value="1"/>
</dbReference>
<dbReference type="SUPFAM" id="SSF53686">
    <property type="entry name" value="Tryptophan synthase beta subunit-like PLP-dependent enzymes"/>
    <property type="match status" value="1"/>
</dbReference>
<sequence length="404" mass="44254">MTELNLKLNKNTSGRYGEYGGQYIPETLMNELDRMTKAYEHYKNDPEFKTELHDLLVDYANRPSLLYYAERMTKDLGGAQIYLKREDLNHTGAHKINNVIGQALLAKHMGKTRLIAETGAGQHGVATATIAAYFGMECEIFMGKKDTDRQRLNVYRMELLGAKVHPVTSGSMVLKDAINAALQDWTKRVDDTFYLMGSATGPHPYPLMVRDFQSVISQESKVQLKEKTGKLPDMVVACVGGGSNAIGSFANYIDDPSVQLVGAEAAGKGVETELTAATVERGSDGIFHGMKSMFLQNKTGQINPVYSISAGLDYPGVGPEHAYLAKTGRAQYVGITDDEAVDAFEYIAKTEGIVAAIESCHAVAYVRKIAPKMRKDQIIVCTLSGRGDKDVASIAKYRGVDIDE</sequence>
<protein>
    <recommendedName>
        <fullName evidence="12">Tryptophan synthase beta chain</fullName>
        <ecNumber evidence="12">4.2.1.20</ecNumber>
    </recommendedName>
</protein>
<evidence type="ECO:0000313" key="15">
    <source>
        <dbReference type="Proteomes" id="UP000198374"/>
    </source>
</evidence>
<dbReference type="EC" id="4.2.1.20" evidence="12"/>
<evidence type="ECO:0000256" key="5">
    <source>
        <dbReference type="ARBA" id="ARBA00011270"/>
    </source>
</evidence>
<evidence type="ECO:0000259" key="13">
    <source>
        <dbReference type="Pfam" id="PF00291"/>
    </source>
</evidence>
<evidence type="ECO:0000256" key="1">
    <source>
        <dbReference type="ARBA" id="ARBA00001933"/>
    </source>
</evidence>
<dbReference type="InterPro" id="IPR006653">
    <property type="entry name" value="Trp_synth_b_CS"/>
</dbReference>
<dbReference type="Proteomes" id="UP000198374">
    <property type="component" value="Unassembled WGS sequence"/>
</dbReference>
<dbReference type="InterPro" id="IPR006654">
    <property type="entry name" value="Trp_synth_beta"/>
</dbReference>
<dbReference type="OrthoDB" id="9766131at2"/>
<name>A0A1Z5IDR0_9LACO</name>
<dbReference type="UniPathway" id="UPA00035">
    <property type="reaction ID" value="UER00044"/>
</dbReference>
<evidence type="ECO:0000313" key="14">
    <source>
        <dbReference type="EMBL" id="GAW99886.1"/>
    </source>
</evidence>
<keyword evidence="7 12" id="KW-0822">Tryptophan biosynthesis</keyword>
<comment type="caution">
    <text evidence="14">The sequence shown here is derived from an EMBL/GenBank/DDBJ whole genome shotgun (WGS) entry which is preliminary data.</text>
</comment>
<evidence type="ECO:0000256" key="4">
    <source>
        <dbReference type="ARBA" id="ARBA00009982"/>
    </source>
</evidence>
<comment type="similarity">
    <text evidence="4 12">Belongs to the TrpB family.</text>
</comment>
<dbReference type="CDD" id="cd06446">
    <property type="entry name" value="Trp-synth_B"/>
    <property type="match status" value="1"/>
</dbReference>
<dbReference type="FunFam" id="3.40.50.1100:FF:000001">
    <property type="entry name" value="Tryptophan synthase beta chain"/>
    <property type="match status" value="1"/>
</dbReference>
<evidence type="ECO:0000256" key="11">
    <source>
        <dbReference type="ARBA" id="ARBA00049047"/>
    </source>
</evidence>
<comment type="function">
    <text evidence="2 12">The beta subunit is responsible for the synthesis of L-tryptophan from indole and L-serine.</text>
</comment>
<dbReference type="PANTHER" id="PTHR48077">
    <property type="entry name" value="TRYPTOPHAN SYNTHASE-RELATED"/>
    <property type="match status" value="1"/>
</dbReference>
<evidence type="ECO:0000256" key="9">
    <source>
        <dbReference type="ARBA" id="ARBA00023141"/>
    </source>
</evidence>
<organism evidence="14 15">
    <name type="scientific">Secundilactobacillus mixtipabuli</name>
    <dbReference type="NCBI Taxonomy" id="1435342"/>
    <lineage>
        <taxon>Bacteria</taxon>
        <taxon>Bacillati</taxon>
        <taxon>Bacillota</taxon>
        <taxon>Bacilli</taxon>
        <taxon>Lactobacillales</taxon>
        <taxon>Lactobacillaceae</taxon>
        <taxon>Secundilactobacillus</taxon>
    </lineage>
</organism>
<dbReference type="Pfam" id="PF00291">
    <property type="entry name" value="PALP"/>
    <property type="match status" value="1"/>
</dbReference>
<gene>
    <name evidence="12 14" type="primary">trpB</name>
    <name evidence="14" type="ORF">IWT30_01866</name>
</gene>
<dbReference type="InterPro" id="IPR023026">
    <property type="entry name" value="Trp_synth_beta/beta-like"/>
</dbReference>
<dbReference type="AlphaFoldDB" id="A0A1Z5IDR0"/>
<evidence type="ECO:0000256" key="10">
    <source>
        <dbReference type="ARBA" id="ARBA00023239"/>
    </source>
</evidence>
<dbReference type="RefSeq" id="WP_089109677.1">
    <property type="nucleotide sequence ID" value="NZ_BCMF01000009.1"/>
</dbReference>
<dbReference type="HAMAP" id="MF_00133">
    <property type="entry name" value="Trp_synth_beta"/>
    <property type="match status" value="1"/>
</dbReference>
<keyword evidence="9 12" id="KW-0057">Aromatic amino acid biosynthesis</keyword>
<feature type="modified residue" description="N6-(pyridoxal phosphate)lysine" evidence="12">
    <location>
        <position position="95"/>
    </location>
</feature>
<dbReference type="Gene3D" id="3.40.50.1100">
    <property type="match status" value="2"/>
</dbReference>
<comment type="pathway">
    <text evidence="3 12">Amino-acid biosynthesis; L-tryptophan biosynthesis; L-tryptophan from chorismate: step 5/5.</text>
</comment>
<keyword evidence="6 12" id="KW-0028">Amino-acid biosynthesis</keyword>
<keyword evidence="10 12" id="KW-0456">Lyase</keyword>
<dbReference type="FunFam" id="3.40.50.1100:FF:000004">
    <property type="entry name" value="Tryptophan synthase beta chain"/>
    <property type="match status" value="1"/>
</dbReference>
<evidence type="ECO:0000256" key="7">
    <source>
        <dbReference type="ARBA" id="ARBA00022822"/>
    </source>
</evidence>
<comment type="subunit">
    <text evidence="5 12">Tetramer of two alpha and two beta chains.</text>
</comment>
<evidence type="ECO:0000256" key="3">
    <source>
        <dbReference type="ARBA" id="ARBA00004733"/>
    </source>
</evidence>
<dbReference type="GO" id="GO:0005737">
    <property type="term" value="C:cytoplasm"/>
    <property type="evidence" value="ECO:0007669"/>
    <property type="project" value="TreeGrafter"/>
</dbReference>
<dbReference type="NCBIfam" id="TIGR00263">
    <property type="entry name" value="trpB"/>
    <property type="match status" value="1"/>
</dbReference>
<accession>A0A1Z5IDR0</accession>
<comment type="catalytic activity">
    <reaction evidence="11 12">
        <text>(1S,2R)-1-C-(indol-3-yl)glycerol 3-phosphate + L-serine = D-glyceraldehyde 3-phosphate + L-tryptophan + H2O</text>
        <dbReference type="Rhea" id="RHEA:10532"/>
        <dbReference type="ChEBI" id="CHEBI:15377"/>
        <dbReference type="ChEBI" id="CHEBI:33384"/>
        <dbReference type="ChEBI" id="CHEBI:57912"/>
        <dbReference type="ChEBI" id="CHEBI:58866"/>
        <dbReference type="ChEBI" id="CHEBI:59776"/>
        <dbReference type="EC" id="4.2.1.20"/>
    </reaction>
</comment>
<reference evidence="14 15" key="1">
    <citation type="submission" date="2015-11" db="EMBL/GenBank/DDBJ databases">
        <title>Draft genome sequences of new species of the genus Lactobacillus isolated from orchardgrass silage.</title>
        <authorList>
            <person name="Tohno M."/>
            <person name="Tanizawa Y."/>
            <person name="Arita M."/>
        </authorList>
    </citation>
    <scope>NUCLEOTIDE SEQUENCE [LARGE SCALE GENOMIC DNA]</scope>
    <source>
        <strain evidence="14 15">IWT30</strain>
    </source>
</reference>
<dbReference type="GO" id="GO:0004834">
    <property type="term" value="F:tryptophan synthase activity"/>
    <property type="evidence" value="ECO:0007669"/>
    <property type="project" value="UniProtKB-UniRule"/>
</dbReference>
<keyword evidence="8 12" id="KW-0663">Pyridoxal phosphate</keyword>
<keyword evidence="15" id="KW-1185">Reference proteome</keyword>
<comment type="cofactor">
    <cofactor evidence="1 12">
        <name>pyridoxal 5'-phosphate</name>
        <dbReference type="ChEBI" id="CHEBI:597326"/>
    </cofactor>
</comment>
<evidence type="ECO:0000256" key="12">
    <source>
        <dbReference type="HAMAP-Rule" id="MF_00133"/>
    </source>
</evidence>
<evidence type="ECO:0000256" key="2">
    <source>
        <dbReference type="ARBA" id="ARBA00002786"/>
    </source>
</evidence>